<keyword evidence="1" id="KW-1133">Transmembrane helix</keyword>
<gene>
    <name evidence="2" type="ORF">BDK89_1072</name>
</gene>
<evidence type="ECO:0000313" key="2">
    <source>
        <dbReference type="EMBL" id="TDT15501.1"/>
    </source>
</evidence>
<dbReference type="AlphaFoldDB" id="A0A4R7HWT8"/>
<evidence type="ECO:0000256" key="1">
    <source>
        <dbReference type="SAM" id="Phobius"/>
    </source>
</evidence>
<dbReference type="OrthoDB" id="9779233at2"/>
<keyword evidence="3" id="KW-1185">Reference proteome</keyword>
<feature type="transmembrane region" description="Helical" evidence="1">
    <location>
        <begin position="20"/>
        <end position="40"/>
    </location>
</feature>
<feature type="transmembrane region" description="Helical" evidence="1">
    <location>
        <begin position="146"/>
        <end position="172"/>
    </location>
</feature>
<protein>
    <submittedName>
        <fullName evidence="2">Steroid 5-alpha reductase family enzyme</fullName>
    </submittedName>
</protein>
<dbReference type="PANTHER" id="PTHR32251:SF17">
    <property type="entry name" value="STEROID 5-ALPHA REDUCTASE C-TERMINAL DOMAIN-CONTAINING PROTEIN"/>
    <property type="match status" value="1"/>
</dbReference>
<comment type="caution">
    <text evidence="2">The sequence shown here is derived from an EMBL/GenBank/DDBJ whole genome shotgun (WGS) entry which is preliminary data.</text>
</comment>
<dbReference type="Proteomes" id="UP000294558">
    <property type="component" value="Unassembled WGS sequence"/>
</dbReference>
<dbReference type="EMBL" id="SOAU01000001">
    <property type="protein sequence ID" value="TDT15501.1"/>
    <property type="molecule type" value="Genomic_DNA"/>
</dbReference>
<evidence type="ECO:0000313" key="3">
    <source>
        <dbReference type="Proteomes" id="UP000294558"/>
    </source>
</evidence>
<feature type="transmembrane region" description="Helical" evidence="1">
    <location>
        <begin position="78"/>
        <end position="97"/>
    </location>
</feature>
<feature type="transmembrane region" description="Helical" evidence="1">
    <location>
        <begin position="228"/>
        <end position="246"/>
    </location>
</feature>
<dbReference type="InterPro" id="IPR010721">
    <property type="entry name" value="UstE-like"/>
</dbReference>
<proteinExistence type="predicted"/>
<dbReference type="Gene3D" id="1.20.120.1630">
    <property type="match status" value="1"/>
</dbReference>
<dbReference type="PROSITE" id="PS50244">
    <property type="entry name" value="S5A_REDUCTASE"/>
    <property type="match status" value="1"/>
</dbReference>
<keyword evidence="1" id="KW-0812">Transmembrane</keyword>
<accession>A0A4R7HWT8</accession>
<name>A0A4R7HWT8_9ACTN</name>
<feature type="transmembrane region" description="Helical" evidence="1">
    <location>
        <begin position="46"/>
        <end position="66"/>
    </location>
</feature>
<feature type="transmembrane region" description="Helical" evidence="1">
    <location>
        <begin position="178"/>
        <end position="197"/>
    </location>
</feature>
<keyword evidence="1" id="KW-0472">Membrane</keyword>
<dbReference type="Pfam" id="PF06966">
    <property type="entry name" value="DUF1295"/>
    <property type="match status" value="1"/>
</dbReference>
<sequence>MHPRRAALSYHPFVRRRDQVSIIGIVASIAIGVLVALAGSSGSVEVGSFPVFAICAALAYLINWIVFVPSNAAQTEAYYDLTGSITYVSVVAAAVVLSDDLDARAWIAAILVAVWAGRLGSFLFRRVKRDGRDGRFDAIKTNPLRFFMTWTLQGLWVLFTAACALAIITAADREELEWVGYVGIALWAVGFVIEVVADQQKSAFKRDPANDGRFITSGLWSWSRHPNYFGEITLWIGMAVLALPILSGWRWVMLISPVFVIVLLTRISGIPLLEARGAKRWGDDPDYRAYVERTSVLVPLPPRS</sequence>
<dbReference type="PANTHER" id="PTHR32251">
    <property type="entry name" value="3-OXO-5-ALPHA-STEROID 4-DEHYDROGENASE"/>
    <property type="match status" value="1"/>
</dbReference>
<reference evidence="2 3" key="1">
    <citation type="submission" date="2019-03" db="EMBL/GenBank/DDBJ databases">
        <title>Sequencing the genomes of 1000 actinobacteria strains.</title>
        <authorList>
            <person name="Klenk H.-P."/>
        </authorList>
    </citation>
    <scope>NUCLEOTIDE SEQUENCE [LARGE SCALE GENOMIC DNA]</scope>
    <source>
        <strain evidence="2 3">DSM 18936</strain>
    </source>
</reference>
<feature type="transmembrane region" description="Helical" evidence="1">
    <location>
        <begin position="103"/>
        <end position="125"/>
    </location>
</feature>
<dbReference type="GO" id="GO:0016020">
    <property type="term" value="C:membrane"/>
    <property type="evidence" value="ECO:0007669"/>
    <property type="project" value="TreeGrafter"/>
</dbReference>
<feature type="transmembrane region" description="Helical" evidence="1">
    <location>
        <begin position="252"/>
        <end position="273"/>
    </location>
</feature>
<organism evidence="2 3">
    <name type="scientific">Ilumatobacter fluminis</name>
    <dbReference type="NCBI Taxonomy" id="467091"/>
    <lineage>
        <taxon>Bacteria</taxon>
        <taxon>Bacillati</taxon>
        <taxon>Actinomycetota</taxon>
        <taxon>Acidimicrobiia</taxon>
        <taxon>Acidimicrobiales</taxon>
        <taxon>Ilumatobacteraceae</taxon>
        <taxon>Ilumatobacter</taxon>
    </lineage>
</organism>